<dbReference type="InterPro" id="IPR015421">
    <property type="entry name" value="PyrdxlP-dep_Trfase_major"/>
</dbReference>
<dbReference type="InterPro" id="IPR001969">
    <property type="entry name" value="Aspartic_peptidase_AS"/>
</dbReference>
<dbReference type="Pfam" id="PF00026">
    <property type="entry name" value="Asp"/>
    <property type="match status" value="1"/>
</dbReference>
<dbReference type="PANTHER" id="PTHR43092">
    <property type="entry name" value="L-CYSTEINE DESULFHYDRASE"/>
    <property type="match status" value="1"/>
</dbReference>
<dbReference type="SUPFAM" id="SSF50630">
    <property type="entry name" value="Acid proteases"/>
    <property type="match status" value="1"/>
</dbReference>
<dbReference type="Gramene" id="TVU21329">
    <property type="protein sequence ID" value="TVU21329"/>
    <property type="gene ID" value="EJB05_30957"/>
</dbReference>
<dbReference type="SUPFAM" id="SSF47862">
    <property type="entry name" value="Saposin"/>
    <property type="match status" value="1"/>
</dbReference>
<dbReference type="Pfam" id="PF03489">
    <property type="entry name" value="SapB_2"/>
    <property type="match status" value="1"/>
</dbReference>
<evidence type="ECO:0000256" key="5">
    <source>
        <dbReference type="ARBA" id="ARBA00022729"/>
    </source>
</evidence>
<dbReference type="Gene3D" id="3.40.640.10">
    <property type="entry name" value="Type I PLP-dependent aspartate aminotransferase-like (Major domain)"/>
    <property type="match status" value="1"/>
</dbReference>
<comment type="function">
    <text evidence="12">Involved in the breakdown of propeptides of storage proteins in protein-storage vacuoles.</text>
</comment>
<accession>A0A5J9UC46</accession>
<dbReference type="EMBL" id="RWGY01000026">
    <property type="protein sequence ID" value="TVU21329.1"/>
    <property type="molecule type" value="Genomic_DNA"/>
</dbReference>
<gene>
    <name evidence="18" type="ORF">EJB05_30957</name>
</gene>
<comment type="subcellular location">
    <subcellularLocation>
        <location evidence="1">Vacuole</location>
    </subcellularLocation>
</comment>
<dbReference type="SMART" id="SM00741">
    <property type="entry name" value="SapB"/>
    <property type="match status" value="2"/>
</dbReference>
<evidence type="ECO:0000256" key="1">
    <source>
        <dbReference type="ARBA" id="ARBA00004116"/>
    </source>
</evidence>
<dbReference type="InterPro" id="IPR001461">
    <property type="entry name" value="Aspartic_peptidase_A1"/>
</dbReference>
<feature type="domain" description="Saposin B-type" evidence="16">
    <location>
        <begin position="915"/>
        <end position="956"/>
    </location>
</feature>
<dbReference type="AlphaFoldDB" id="A0A5J9UC46"/>
<dbReference type="PROSITE" id="PS50015">
    <property type="entry name" value="SAP_B"/>
    <property type="match status" value="2"/>
</dbReference>
<keyword evidence="8" id="KW-0663">Pyridoxal phosphate</keyword>
<feature type="disulfide bond" evidence="13">
    <location>
        <begin position="964"/>
        <end position="1001"/>
    </location>
</feature>
<dbReference type="Pfam" id="PF00266">
    <property type="entry name" value="Aminotran_5"/>
    <property type="match status" value="1"/>
</dbReference>
<dbReference type="InterPro" id="IPR000192">
    <property type="entry name" value="Aminotrans_V_dom"/>
</dbReference>
<keyword evidence="19" id="KW-1185">Reference proteome</keyword>
<keyword evidence="3" id="KW-0926">Vacuole</keyword>
<evidence type="ECO:0000256" key="13">
    <source>
        <dbReference type="PIRSR" id="PIRSR601461-2"/>
    </source>
</evidence>
<keyword evidence="6 14" id="KW-0064">Aspartyl protease</keyword>
<evidence type="ECO:0000256" key="2">
    <source>
        <dbReference type="ARBA" id="ARBA00007447"/>
    </source>
</evidence>
<dbReference type="SUPFAM" id="SSF53383">
    <property type="entry name" value="PLP-dependent transferases"/>
    <property type="match status" value="1"/>
</dbReference>
<keyword evidence="7 14" id="KW-0378">Hydrolase</keyword>
<evidence type="ECO:0000259" key="16">
    <source>
        <dbReference type="PROSITE" id="PS50015"/>
    </source>
</evidence>
<evidence type="ECO:0000313" key="19">
    <source>
        <dbReference type="Proteomes" id="UP000324897"/>
    </source>
</evidence>
<evidence type="ECO:0000256" key="6">
    <source>
        <dbReference type="ARBA" id="ARBA00022750"/>
    </source>
</evidence>
<dbReference type="Pfam" id="PF05184">
    <property type="entry name" value="SapB_1"/>
    <property type="match status" value="1"/>
</dbReference>
<evidence type="ECO:0000256" key="15">
    <source>
        <dbReference type="SAM" id="MobiDB-lite"/>
    </source>
</evidence>
<dbReference type="InterPro" id="IPR033869">
    <property type="entry name" value="Phytepsin"/>
</dbReference>
<dbReference type="FunFam" id="2.40.70.10:FF:000009">
    <property type="entry name" value="Aspartic proteinase A1"/>
    <property type="match status" value="1"/>
</dbReference>
<evidence type="ECO:0000256" key="14">
    <source>
        <dbReference type="RuleBase" id="RU000454"/>
    </source>
</evidence>
<evidence type="ECO:0000256" key="11">
    <source>
        <dbReference type="ARBA" id="ARBA00023180"/>
    </source>
</evidence>
<sequence>MASAPPPDDAPAVENGHGHDNGNGNGPSPPAKRPRAVISAAEIRAEFAHHDAAVARVNNGSFGCCPASVLAAQARWQHLFLAQPDAFYFHGLQQGLARSRAAVAALVGAGDVSEVSLVDNATTAAAIVLQHAAWSFAEGRFARGDAVLMLHYAYGAVKKSIHAYVARAGATVVEVPLPFPVASADAIIAEFRAALDVAKAGGRRVRLAVIDHITSMPSVVIPVKDLVAICRNEGVDRVFVDAAHSIGQVPVDVQDIGADFYTSNLHKWFFCPPAVAFLHTRKGDPVAAQLHHPVVSQEYGNGLPMESGWIGTRDYSAQLVVSEAIDFVNRFEGGIEGIRIRNHEKVIEMGRMLAEAWGTFLGSPPELCGSMVMVGMPGCLGIESDGDAMRVRTMLRKDFQVEVPIYYNSRRVEGQEMAKDKNGDPVTGYVRISHQIYNVKEDYERLRDAVNKLVSEGFTSSKLRPSEKPWFGQLDTYYITPAMIEQLSVNSNFLNFKEFQYVLLLSITWYIWLSCKKLWRDDLPANQHSLEDTVADYLGTPVTMGQKHLALASCFWVLSCALLIRSSDGLLRIDLNKKKLDKETLTAAKLARQEGSHLLSSAGSRQYLGGSNDDIVPLDNYLDTQYYGEISIGTPPQNFTVIFDTGSSNLWVPSSKCYFSIACYLHHRYKSAKSKTYKKNGETCTISYGSGQIAGFFSEDNVLVGDLVVRNQKFIETTRETSPTFIIGKFDGILGLGFPEISVGDAPPIWQSMKEQKLLENDVFSFWLNRDPDASAGGELVFGGVDPKHYKGSHTYVPVTRKGYWQFNMGDLLIGGQSTGFCAGGCAAIVDSGTSLLAGPTAIVAQVNHAIGAEGIISTECKEVVREYGEMILQLLIAQTSPQKVCTQIGLCVFDGTHSVSNPIESVVEKQNRGSDLFCTACEMAVVWIQNQLRENKTKELILDYANQLCERLPSPNGESTVDCHQISKMPNLAFTIANKTFTLTPEQYIVKLEQAGQTMCISGFMAFDIPPPRGPLWILGDVFMGAYHTVFDFGKNRIGFAKSA</sequence>
<comment type="similarity">
    <text evidence="2 14">Belongs to the peptidase A1 family.</text>
</comment>
<evidence type="ECO:0000256" key="4">
    <source>
        <dbReference type="ARBA" id="ARBA00022670"/>
    </source>
</evidence>
<dbReference type="GO" id="GO:0006508">
    <property type="term" value="P:proteolysis"/>
    <property type="evidence" value="ECO:0007669"/>
    <property type="project" value="UniProtKB-KW"/>
</dbReference>
<evidence type="ECO:0008006" key="20">
    <source>
        <dbReference type="Google" id="ProtNLM"/>
    </source>
</evidence>
<evidence type="ECO:0000259" key="17">
    <source>
        <dbReference type="PROSITE" id="PS51767"/>
    </source>
</evidence>
<keyword evidence="10 13" id="KW-1015">Disulfide bond</keyword>
<dbReference type="InterPro" id="IPR008139">
    <property type="entry name" value="SaposinB_dom"/>
</dbReference>
<evidence type="ECO:0000256" key="12">
    <source>
        <dbReference type="ARBA" id="ARBA00055997"/>
    </source>
</evidence>
<dbReference type="PROSITE" id="PS00141">
    <property type="entry name" value="ASP_PROTEASE"/>
    <property type="match status" value="2"/>
</dbReference>
<keyword evidence="5" id="KW-0732">Signal</keyword>
<reference evidence="18 19" key="1">
    <citation type="journal article" date="2019" name="Sci. Rep.">
        <title>A high-quality genome of Eragrostis curvula grass provides insights into Poaceae evolution and supports new strategies to enhance forage quality.</title>
        <authorList>
            <person name="Carballo J."/>
            <person name="Santos B.A.C.M."/>
            <person name="Zappacosta D."/>
            <person name="Garbus I."/>
            <person name="Selva J.P."/>
            <person name="Gallo C.A."/>
            <person name="Diaz A."/>
            <person name="Albertini E."/>
            <person name="Caccamo M."/>
            <person name="Echenique V."/>
        </authorList>
    </citation>
    <scope>NUCLEOTIDE SEQUENCE [LARGE SCALE GENOMIC DNA]</scope>
    <source>
        <strain evidence="19">cv. Victoria</strain>
        <tissue evidence="18">Leaf</tissue>
    </source>
</reference>
<dbReference type="FunFam" id="1.10.225.10:FF:000001">
    <property type="entry name" value="Aspartic proteinase A1"/>
    <property type="match status" value="1"/>
</dbReference>
<proteinExistence type="inferred from homology"/>
<protein>
    <recommendedName>
        <fullName evidence="20">Peptidase A1 domain-containing protein</fullName>
    </recommendedName>
</protein>
<dbReference type="Gene3D" id="2.40.70.10">
    <property type="entry name" value="Acid Proteases"/>
    <property type="match status" value="2"/>
</dbReference>
<dbReference type="GO" id="GO:0004190">
    <property type="term" value="F:aspartic-type endopeptidase activity"/>
    <property type="evidence" value="ECO:0007669"/>
    <property type="project" value="UniProtKB-KW"/>
</dbReference>
<evidence type="ECO:0000256" key="9">
    <source>
        <dbReference type="ARBA" id="ARBA00023145"/>
    </source>
</evidence>
<dbReference type="InterPro" id="IPR011001">
    <property type="entry name" value="Saposin-like"/>
</dbReference>
<dbReference type="OrthoDB" id="5978656at2759"/>
<feature type="region of interest" description="Disordered" evidence="15">
    <location>
        <begin position="1"/>
        <end position="36"/>
    </location>
</feature>
<dbReference type="PROSITE" id="PS51767">
    <property type="entry name" value="PEPTIDASE_A1"/>
    <property type="match status" value="1"/>
</dbReference>
<dbReference type="Gene3D" id="1.10.225.10">
    <property type="entry name" value="Saposin-like"/>
    <property type="match status" value="1"/>
</dbReference>
<dbReference type="InterPro" id="IPR007856">
    <property type="entry name" value="SapB_1"/>
</dbReference>
<keyword evidence="4 14" id="KW-0645">Protease</keyword>
<feature type="domain" description="Saposin B-type" evidence="16">
    <location>
        <begin position="856"/>
        <end position="896"/>
    </location>
</feature>
<evidence type="ECO:0000313" key="18">
    <source>
        <dbReference type="EMBL" id="TVU21329.1"/>
    </source>
</evidence>
<evidence type="ECO:0000256" key="10">
    <source>
        <dbReference type="ARBA" id="ARBA00023157"/>
    </source>
</evidence>
<feature type="domain" description="Peptidase A1" evidence="17">
    <location>
        <begin position="626"/>
        <end position="1042"/>
    </location>
</feature>
<dbReference type="InterPro" id="IPR033121">
    <property type="entry name" value="PEPTIDASE_A1"/>
</dbReference>
<keyword evidence="9" id="KW-0865">Zymogen</keyword>
<comment type="caution">
    <text evidence="18">The sequence shown here is derived from an EMBL/GenBank/DDBJ whole genome shotgun (WGS) entry which is preliminary data.</text>
</comment>
<dbReference type="Proteomes" id="UP000324897">
    <property type="component" value="Unassembled WGS sequence"/>
</dbReference>
<dbReference type="GO" id="GO:0006629">
    <property type="term" value="P:lipid metabolic process"/>
    <property type="evidence" value="ECO:0007669"/>
    <property type="project" value="InterPro"/>
</dbReference>
<dbReference type="InterPro" id="IPR015424">
    <property type="entry name" value="PyrdxlP-dep_Trfase"/>
</dbReference>
<dbReference type="PRINTS" id="PR00792">
    <property type="entry name" value="PEPSIN"/>
</dbReference>
<organism evidence="18 19">
    <name type="scientific">Eragrostis curvula</name>
    <name type="common">weeping love grass</name>
    <dbReference type="NCBI Taxonomy" id="38414"/>
    <lineage>
        <taxon>Eukaryota</taxon>
        <taxon>Viridiplantae</taxon>
        <taxon>Streptophyta</taxon>
        <taxon>Embryophyta</taxon>
        <taxon>Tracheophyta</taxon>
        <taxon>Spermatophyta</taxon>
        <taxon>Magnoliopsida</taxon>
        <taxon>Liliopsida</taxon>
        <taxon>Poales</taxon>
        <taxon>Poaceae</taxon>
        <taxon>PACMAD clade</taxon>
        <taxon>Chloridoideae</taxon>
        <taxon>Eragrostideae</taxon>
        <taxon>Eragrostidinae</taxon>
        <taxon>Eragrostis</taxon>
    </lineage>
</organism>
<dbReference type="FunFam" id="2.40.70.10:FF:000002">
    <property type="entry name" value="Vacuolar aspartic proteinase"/>
    <property type="match status" value="1"/>
</dbReference>
<dbReference type="InterPro" id="IPR021109">
    <property type="entry name" value="Peptidase_aspartic_dom_sf"/>
</dbReference>
<dbReference type="GO" id="GO:0005773">
    <property type="term" value="C:vacuole"/>
    <property type="evidence" value="ECO:0007669"/>
    <property type="project" value="UniProtKB-SubCell"/>
</dbReference>
<evidence type="ECO:0000256" key="8">
    <source>
        <dbReference type="ARBA" id="ARBA00022898"/>
    </source>
</evidence>
<keyword evidence="11" id="KW-0325">Glycoprotein</keyword>
<evidence type="ECO:0000256" key="3">
    <source>
        <dbReference type="ARBA" id="ARBA00022554"/>
    </source>
</evidence>
<dbReference type="PANTHER" id="PTHR43092:SF2">
    <property type="entry name" value="HERCYNYLCYSTEINE SULFOXIDE LYASE"/>
    <property type="match status" value="1"/>
</dbReference>
<dbReference type="CDD" id="cd06098">
    <property type="entry name" value="phytepsin"/>
    <property type="match status" value="1"/>
</dbReference>
<evidence type="ECO:0000256" key="7">
    <source>
        <dbReference type="ARBA" id="ARBA00022801"/>
    </source>
</evidence>
<dbReference type="InterPro" id="IPR008138">
    <property type="entry name" value="SapB_2"/>
</dbReference>
<name>A0A5J9UC46_9POAL</name>
<feature type="disulfide bond" evidence="13">
    <location>
        <begin position="657"/>
        <end position="663"/>
    </location>
</feature>